<evidence type="ECO:0000256" key="4">
    <source>
        <dbReference type="ARBA" id="ARBA00022490"/>
    </source>
</evidence>
<feature type="domain" description="DNA polymerase III beta sliding clamp N-terminal" evidence="12">
    <location>
        <begin position="6"/>
        <end position="123"/>
    </location>
</feature>
<dbReference type="SMART" id="SM00480">
    <property type="entry name" value="POL3Bc"/>
    <property type="match status" value="1"/>
</dbReference>
<dbReference type="PANTHER" id="PTHR30478:SF0">
    <property type="entry name" value="BETA SLIDING CLAMP"/>
    <property type="match status" value="1"/>
</dbReference>
<name>A0ABR8KPQ0_9SPHN</name>
<evidence type="ECO:0000256" key="8">
    <source>
        <dbReference type="ARBA" id="ARBA00022932"/>
    </source>
</evidence>
<evidence type="ECO:0000256" key="2">
    <source>
        <dbReference type="ARBA" id="ARBA00010752"/>
    </source>
</evidence>
<dbReference type="EMBL" id="JACXLC010000001">
    <property type="protein sequence ID" value="MBD2842687.1"/>
    <property type="molecule type" value="Genomic_DNA"/>
</dbReference>
<dbReference type="Pfam" id="PF00712">
    <property type="entry name" value="DNA_pol3_beta"/>
    <property type="match status" value="1"/>
</dbReference>
<dbReference type="NCBIfam" id="TIGR00663">
    <property type="entry name" value="dnan"/>
    <property type="match status" value="1"/>
</dbReference>
<dbReference type="InterPro" id="IPR022635">
    <property type="entry name" value="DNA_polIII_beta_C"/>
</dbReference>
<dbReference type="InterPro" id="IPR001001">
    <property type="entry name" value="DNA_polIII_beta"/>
</dbReference>
<keyword evidence="15" id="KW-1185">Reference proteome</keyword>
<comment type="similarity">
    <text evidence="2">Belongs to the beta sliding clamp family.</text>
</comment>
<accession>A0ABR8KPQ0</accession>
<gene>
    <name evidence="14" type="primary">dnaN</name>
    <name evidence="14" type="ORF">IB285_10505</name>
</gene>
<keyword evidence="4" id="KW-0963">Cytoplasm</keyword>
<evidence type="ECO:0000256" key="10">
    <source>
        <dbReference type="ARBA" id="ARBA00030988"/>
    </source>
</evidence>
<evidence type="ECO:0000256" key="7">
    <source>
        <dbReference type="ARBA" id="ARBA00022705"/>
    </source>
</evidence>
<evidence type="ECO:0000256" key="6">
    <source>
        <dbReference type="ARBA" id="ARBA00022695"/>
    </source>
</evidence>
<dbReference type="RefSeq" id="WP_190788130.1">
    <property type="nucleotide sequence ID" value="NZ_JACXLC010000001.1"/>
</dbReference>
<organism evidence="14 15">
    <name type="scientific">Erythrobacter rubeus</name>
    <dbReference type="NCBI Taxonomy" id="2760803"/>
    <lineage>
        <taxon>Bacteria</taxon>
        <taxon>Pseudomonadati</taxon>
        <taxon>Pseudomonadota</taxon>
        <taxon>Alphaproteobacteria</taxon>
        <taxon>Sphingomonadales</taxon>
        <taxon>Erythrobacteraceae</taxon>
        <taxon>Erythrobacter/Porphyrobacter group</taxon>
        <taxon>Erythrobacter</taxon>
    </lineage>
</organism>
<dbReference type="Gene3D" id="3.10.150.10">
    <property type="entry name" value="DNA Polymerase III, subunit A, domain 2"/>
    <property type="match status" value="1"/>
</dbReference>
<dbReference type="GO" id="GO:0003887">
    <property type="term" value="F:DNA-directed DNA polymerase activity"/>
    <property type="evidence" value="ECO:0007669"/>
    <property type="project" value="UniProtKB-EC"/>
</dbReference>
<feature type="domain" description="DNA polymerase III beta sliding clamp C-terminal" evidence="13">
    <location>
        <begin position="248"/>
        <end position="368"/>
    </location>
</feature>
<dbReference type="CDD" id="cd00140">
    <property type="entry name" value="beta_clamp"/>
    <property type="match status" value="1"/>
</dbReference>
<evidence type="ECO:0000256" key="3">
    <source>
        <dbReference type="ARBA" id="ARBA00021035"/>
    </source>
</evidence>
<evidence type="ECO:0000256" key="1">
    <source>
        <dbReference type="ARBA" id="ARBA00004496"/>
    </source>
</evidence>
<keyword evidence="7" id="KW-0235">DNA replication</keyword>
<protein>
    <recommendedName>
        <fullName evidence="3">Beta sliding clamp</fullName>
    </recommendedName>
    <alternativeName>
        <fullName evidence="11">Beta-clamp processivity factor</fullName>
    </alternativeName>
    <alternativeName>
        <fullName evidence="10">DNA polymerase III beta sliding clamp subunit</fullName>
    </alternativeName>
</protein>
<evidence type="ECO:0000259" key="13">
    <source>
        <dbReference type="Pfam" id="PF02768"/>
    </source>
</evidence>
<proteinExistence type="inferred from homology"/>
<comment type="caution">
    <text evidence="14">The sequence shown here is derived from an EMBL/GenBank/DDBJ whole genome shotgun (WGS) entry which is preliminary data.</text>
</comment>
<dbReference type="Proteomes" id="UP000635384">
    <property type="component" value="Unassembled WGS sequence"/>
</dbReference>
<evidence type="ECO:0000256" key="9">
    <source>
        <dbReference type="ARBA" id="ARBA00023125"/>
    </source>
</evidence>
<dbReference type="Gene3D" id="3.70.10.10">
    <property type="match status" value="1"/>
</dbReference>
<dbReference type="PANTHER" id="PTHR30478">
    <property type="entry name" value="DNA POLYMERASE III SUBUNIT BETA"/>
    <property type="match status" value="1"/>
</dbReference>
<comment type="subcellular location">
    <subcellularLocation>
        <location evidence="1">Cytoplasm</location>
    </subcellularLocation>
</comment>
<reference evidence="14 15" key="1">
    <citation type="submission" date="2020-09" db="EMBL/GenBank/DDBJ databases">
        <authorList>
            <person name="Yoon J.-W."/>
        </authorList>
    </citation>
    <scope>NUCLEOTIDE SEQUENCE [LARGE SCALE GENOMIC DNA]</scope>
    <source>
        <strain evidence="14 15">KMU-140</strain>
    </source>
</reference>
<sequence>MSEFAFEVGAGDLARVMKVAAQVVERRNTLPILGHVLIDASDEELRVTATDLDVEFTQSIPAKVKADLALAIPVERLAAIANAVDAKSFICFAADGNGRVVLRSGRSRWTLAVLPAEDFPRMPIKETAAAIAIDAARLAAVLARVMPFRSTNEVKFYLHGPLWHGENGQLALAALDGNILFQQIVDEIDWPEGAPEIILGPKGARIAELLCAAGGQAQFRWSEARIEFDLGDARLIAKNIDGTFPDYRRVIARKSDTPVTLNVETVRKSLARLRIASDKKTNAVDLDLEEGTLALSMRSGDGEASARAEIAIQNGAVGASAFNAQYLDTMLAAIGGADVVMHHDDGAAPARFEPAEPDGCVGTIMVMRR</sequence>
<keyword evidence="8" id="KW-0239">DNA-directed DNA polymerase</keyword>
<dbReference type="Pfam" id="PF02768">
    <property type="entry name" value="DNA_pol3_beta_3"/>
    <property type="match status" value="1"/>
</dbReference>
<keyword evidence="9" id="KW-0238">DNA-binding</keyword>
<evidence type="ECO:0000313" key="14">
    <source>
        <dbReference type="EMBL" id="MBD2842687.1"/>
    </source>
</evidence>
<dbReference type="SUPFAM" id="SSF55979">
    <property type="entry name" value="DNA clamp"/>
    <property type="match status" value="3"/>
</dbReference>
<evidence type="ECO:0000256" key="5">
    <source>
        <dbReference type="ARBA" id="ARBA00022679"/>
    </source>
</evidence>
<dbReference type="InterPro" id="IPR022634">
    <property type="entry name" value="DNA_polIII_beta_N"/>
</dbReference>
<evidence type="ECO:0000256" key="11">
    <source>
        <dbReference type="ARBA" id="ARBA00033276"/>
    </source>
</evidence>
<keyword evidence="5 14" id="KW-0808">Transferase</keyword>
<evidence type="ECO:0000313" key="15">
    <source>
        <dbReference type="Proteomes" id="UP000635384"/>
    </source>
</evidence>
<dbReference type="InterPro" id="IPR046938">
    <property type="entry name" value="DNA_clamp_sf"/>
</dbReference>
<keyword evidence="6 14" id="KW-0548">Nucleotidyltransferase</keyword>
<evidence type="ECO:0000259" key="12">
    <source>
        <dbReference type="Pfam" id="PF00712"/>
    </source>
</evidence>